<name>A0ABS3H215_9ENTE</name>
<dbReference type="InterPro" id="IPR051502">
    <property type="entry name" value="RLP_Defense_Trigger"/>
</dbReference>
<dbReference type="SUPFAM" id="SSF52058">
    <property type="entry name" value="L domain-like"/>
    <property type="match status" value="1"/>
</dbReference>
<dbReference type="EMBL" id="JAFLWD010000039">
    <property type="protein sequence ID" value="MBO0441572.1"/>
    <property type="molecule type" value="Genomic_DNA"/>
</dbReference>
<dbReference type="InterPro" id="IPR032675">
    <property type="entry name" value="LRR_dom_sf"/>
</dbReference>
<keyword evidence="4" id="KW-1185">Reference proteome</keyword>
<keyword evidence="1" id="KW-0433">Leucine-rich repeat</keyword>
<keyword evidence="2" id="KW-0677">Repeat</keyword>
<evidence type="ECO:0000256" key="2">
    <source>
        <dbReference type="ARBA" id="ARBA00022737"/>
    </source>
</evidence>
<reference evidence="3 4" key="1">
    <citation type="submission" date="2021-03" db="EMBL/GenBank/DDBJ databases">
        <title>Enterococcal diversity collection.</title>
        <authorList>
            <person name="Gilmore M.S."/>
            <person name="Schwartzman J."/>
            <person name="Van Tyne D."/>
            <person name="Martin M."/>
            <person name="Earl A.M."/>
            <person name="Manson A.L."/>
            <person name="Straub T."/>
            <person name="Salamzade R."/>
            <person name="Saavedra J."/>
            <person name="Lebreton F."/>
            <person name="Prichula J."/>
            <person name="Schaufler K."/>
            <person name="Gaca A."/>
            <person name="Sgardioli B."/>
            <person name="Wagenaar J."/>
            <person name="Strong T."/>
        </authorList>
    </citation>
    <scope>NUCLEOTIDE SEQUENCE [LARGE SCALE GENOMIC DNA]</scope>
    <source>
        <strain evidence="3 4">DIV0869a</strain>
    </source>
</reference>
<evidence type="ECO:0000313" key="3">
    <source>
        <dbReference type="EMBL" id="MBO0441572.1"/>
    </source>
</evidence>
<dbReference type="Gene3D" id="3.80.10.10">
    <property type="entry name" value="Ribonuclease Inhibitor"/>
    <property type="match status" value="1"/>
</dbReference>
<dbReference type="Proteomes" id="UP000664632">
    <property type="component" value="Unassembled WGS sequence"/>
</dbReference>
<accession>A0ABS3H215</accession>
<evidence type="ECO:0000313" key="4">
    <source>
        <dbReference type="Proteomes" id="UP000664632"/>
    </source>
</evidence>
<organism evidence="3 4">
    <name type="scientific">Candidatus Enterococcus ikei</name>
    <dbReference type="NCBI Taxonomy" id="2815326"/>
    <lineage>
        <taxon>Bacteria</taxon>
        <taxon>Bacillati</taxon>
        <taxon>Bacillota</taxon>
        <taxon>Bacilli</taxon>
        <taxon>Lactobacillales</taxon>
        <taxon>Enterococcaceae</taxon>
        <taxon>Enterococcus</taxon>
    </lineage>
</organism>
<gene>
    <name evidence="3" type="ORF">JZO69_14485</name>
</gene>
<dbReference type="PANTHER" id="PTHR48062">
    <property type="entry name" value="RECEPTOR-LIKE PROTEIN 14"/>
    <property type="match status" value="1"/>
</dbReference>
<sequence>MRGKKIGYVILFIVSLFISSEISYAAEDVSEWSKLGRLSNEYLLSSNGMAYDATTGEQINMHSDVIQLNYIGQNIKNDVSIDSYVPKINVYENFSRGATLQVKNMGVYKGQLLAIRIKSLSPLLVKIGSERLLNITRKNEYSMRSQISPRIPPSTPDISYTVVDQVTGKPISDNVKTMVTIGGSTNWGDYVYAHVIQKDRPIIALISEPGTSLFRSTIDGENRHIARGGVVGNDSVLFEMGVLTRLDETTEMSMYSFFPAIIPSIQLFDSRTKIKLPRDYSSLSVTSVDNGSGNLEYTIEQELPNQLETAYYPEKLELDYSKEASDLKLSKPIIFSENKTIAATEYNYSNNKVTFPKTFLQKYAGKNIQIKFKSAIDYSTKQMLTYYDKTKRKFNFTLSLKSTSTKNAVSKTEIEVTNNGTVSYPLVLKAEGANKTVALKSSTDNYNAADFITNLSSNFPNDTVVPTFKNKVEFKTEGNVNIPFMLKSGLLGIEKEIIVQANISQPVTGSFFENQAWLIEEINRQLSPKKIDEDLYMSDLLKITSISNRTTASFKGQYIPKTIAALENLEMLELKDKQLSGSLPDELGDMTKLTKLSIFGNSFSGGIPKTLSKLKNLTFLALDDNKLTGTVPSGLEQLPELKQVYLNKNALVGNLPNFSLGPFSNFNISETQLTYNDEVPPKFITKSTQYQDTFVTGAKNLSLKGTEIIWVTLRRPILKPFDSTSEGYLNLHVQKADGTKVNLYSGHTFKIFLKNWNNGGDYLMYDGPADPNFQMVFHTGESYKVVMDNADKNPNNIFEFQPQQRMSMLTEVPKMMTLDLKIGDLSYQPVKISNGESLSIFDNRLNNQWQLKIKTDPIMSKTRRLIGNFYYKGSDGIPERVGGNGSFNLIESGRSNPDLGIIDFTKEWDDNRGLFYKQESTANYKDDYAGKVEWQLVDAPAG</sequence>
<dbReference type="InterPro" id="IPR001611">
    <property type="entry name" value="Leu-rich_rpt"/>
</dbReference>
<proteinExistence type="predicted"/>
<dbReference type="PANTHER" id="PTHR48062:SF23">
    <property type="entry name" value="PIRIFORMOSPORA INDICA-INSENSITIVE PROTEIN 2"/>
    <property type="match status" value="1"/>
</dbReference>
<comment type="caution">
    <text evidence="3">The sequence shown here is derived from an EMBL/GenBank/DDBJ whole genome shotgun (WGS) entry which is preliminary data.</text>
</comment>
<dbReference type="RefSeq" id="WP_207113549.1">
    <property type="nucleotide sequence ID" value="NZ_JAFLWD010000039.1"/>
</dbReference>
<evidence type="ECO:0000256" key="1">
    <source>
        <dbReference type="ARBA" id="ARBA00022614"/>
    </source>
</evidence>
<protein>
    <submittedName>
        <fullName evidence="3">Uncharacterized protein</fullName>
    </submittedName>
</protein>
<dbReference type="Pfam" id="PF00560">
    <property type="entry name" value="LRR_1"/>
    <property type="match status" value="1"/>
</dbReference>